<evidence type="ECO:0000313" key="2">
    <source>
        <dbReference type="Proteomes" id="UP000790377"/>
    </source>
</evidence>
<accession>A0ACB7ZTP9</accession>
<organism evidence="1 2">
    <name type="scientific">Hygrophoropsis aurantiaca</name>
    <dbReference type="NCBI Taxonomy" id="72124"/>
    <lineage>
        <taxon>Eukaryota</taxon>
        <taxon>Fungi</taxon>
        <taxon>Dikarya</taxon>
        <taxon>Basidiomycota</taxon>
        <taxon>Agaricomycotina</taxon>
        <taxon>Agaricomycetes</taxon>
        <taxon>Agaricomycetidae</taxon>
        <taxon>Boletales</taxon>
        <taxon>Coniophorineae</taxon>
        <taxon>Hygrophoropsidaceae</taxon>
        <taxon>Hygrophoropsis</taxon>
    </lineage>
</organism>
<keyword evidence="2" id="KW-1185">Reference proteome</keyword>
<dbReference type="Proteomes" id="UP000790377">
    <property type="component" value="Unassembled WGS sequence"/>
</dbReference>
<name>A0ACB7ZTP9_9AGAM</name>
<dbReference type="EMBL" id="MU268470">
    <property type="protein sequence ID" value="KAH7904451.1"/>
    <property type="molecule type" value="Genomic_DNA"/>
</dbReference>
<proteinExistence type="predicted"/>
<protein>
    <submittedName>
        <fullName evidence="1">Uncharacterized protein</fullName>
    </submittedName>
</protein>
<gene>
    <name evidence="1" type="ORF">BJ138DRAFT_1130942</name>
</gene>
<comment type="caution">
    <text evidence="1">The sequence shown here is derived from an EMBL/GenBank/DDBJ whole genome shotgun (WGS) entry which is preliminary data.</text>
</comment>
<sequence length="129" mass="14030">MDIVHGQRHHHRSAAPRELSTPPLRSAIPSGPERSETQTQPPTRAFGPHTTAIRPPYLAPDFSPRSGLIHTAAKWSPCFVSALPICVVLVAASRTDVYLVLTALWPPSSRSDTTSVVFLCWLISLAVLS</sequence>
<evidence type="ECO:0000313" key="1">
    <source>
        <dbReference type="EMBL" id="KAH7904451.1"/>
    </source>
</evidence>
<reference evidence="1" key="1">
    <citation type="journal article" date="2021" name="New Phytol.">
        <title>Evolutionary innovations through gain and loss of genes in the ectomycorrhizal Boletales.</title>
        <authorList>
            <person name="Wu G."/>
            <person name="Miyauchi S."/>
            <person name="Morin E."/>
            <person name="Kuo A."/>
            <person name="Drula E."/>
            <person name="Varga T."/>
            <person name="Kohler A."/>
            <person name="Feng B."/>
            <person name="Cao Y."/>
            <person name="Lipzen A."/>
            <person name="Daum C."/>
            <person name="Hundley H."/>
            <person name="Pangilinan J."/>
            <person name="Johnson J."/>
            <person name="Barry K."/>
            <person name="LaButti K."/>
            <person name="Ng V."/>
            <person name="Ahrendt S."/>
            <person name="Min B."/>
            <person name="Choi I.G."/>
            <person name="Park H."/>
            <person name="Plett J.M."/>
            <person name="Magnuson J."/>
            <person name="Spatafora J.W."/>
            <person name="Nagy L.G."/>
            <person name="Henrissat B."/>
            <person name="Grigoriev I.V."/>
            <person name="Yang Z.L."/>
            <person name="Xu J."/>
            <person name="Martin F.M."/>
        </authorList>
    </citation>
    <scope>NUCLEOTIDE SEQUENCE</scope>
    <source>
        <strain evidence="1">ATCC 28755</strain>
    </source>
</reference>